<evidence type="ECO:0000256" key="2">
    <source>
        <dbReference type="ARBA" id="ARBA00022692"/>
    </source>
</evidence>
<comment type="subcellular location">
    <subcellularLocation>
        <location evidence="1">Endomembrane system</location>
        <topology evidence="1">Multi-pass membrane protein</topology>
    </subcellularLocation>
</comment>
<keyword evidence="3" id="KW-1133">Transmembrane helix</keyword>
<evidence type="ECO:0000313" key="7">
    <source>
        <dbReference type="Proteomes" id="UP001207930"/>
    </source>
</evidence>
<organism evidence="6 7">
    <name type="scientific">Luteolibacter flavescens</name>
    <dbReference type="NCBI Taxonomy" id="1859460"/>
    <lineage>
        <taxon>Bacteria</taxon>
        <taxon>Pseudomonadati</taxon>
        <taxon>Verrucomicrobiota</taxon>
        <taxon>Verrucomicrobiia</taxon>
        <taxon>Verrucomicrobiales</taxon>
        <taxon>Verrucomicrobiaceae</taxon>
        <taxon>Luteolibacter</taxon>
    </lineage>
</organism>
<keyword evidence="4" id="KW-0472">Membrane</keyword>
<dbReference type="EMBL" id="JAPDDS010000020">
    <property type="protein sequence ID" value="MCW1887660.1"/>
    <property type="molecule type" value="Genomic_DNA"/>
</dbReference>
<evidence type="ECO:0000256" key="4">
    <source>
        <dbReference type="ARBA" id="ARBA00023136"/>
    </source>
</evidence>
<evidence type="ECO:0000259" key="5">
    <source>
        <dbReference type="Pfam" id="PF06803"/>
    </source>
</evidence>
<dbReference type="InterPro" id="IPR010652">
    <property type="entry name" value="DUF1232"/>
</dbReference>
<dbReference type="RefSeq" id="WP_264503616.1">
    <property type="nucleotide sequence ID" value="NZ_JAPDDS010000020.1"/>
</dbReference>
<protein>
    <submittedName>
        <fullName evidence="6">YkvA family protein</fullName>
    </submittedName>
</protein>
<gene>
    <name evidence="6" type="ORF">OKA04_23180</name>
</gene>
<keyword evidence="7" id="KW-1185">Reference proteome</keyword>
<dbReference type="PIRSF" id="PIRSF031804">
    <property type="entry name" value="UCP031804"/>
    <property type="match status" value="1"/>
</dbReference>
<reference evidence="6 7" key="1">
    <citation type="submission" date="2022-10" db="EMBL/GenBank/DDBJ databases">
        <title>Luteolibacter flavescens strain MCCC 1K03193, whole genome shotgun sequencing project.</title>
        <authorList>
            <person name="Zhao G."/>
            <person name="Shen L."/>
        </authorList>
    </citation>
    <scope>NUCLEOTIDE SEQUENCE [LARGE SCALE GENOMIC DNA]</scope>
    <source>
        <strain evidence="6 7">MCCC 1K03193</strain>
    </source>
</reference>
<evidence type="ECO:0000313" key="6">
    <source>
        <dbReference type="EMBL" id="MCW1887660.1"/>
    </source>
</evidence>
<dbReference type="InterPro" id="IPR016983">
    <property type="entry name" value="UCP031804"/>
</dbReference>
<proteinExistence type="predicted"/>
<feature type="domain" description="DUF1232" evidence="5">
    <location>
        <begin position="55"/>
        <end position="90"/>
    </location>
</feature>
<evidence type="ECO:0000256" key="1">
    <source>
        <dbReference type="ARBA" id="ARBA00004127"/>
    </source>
</evidence>
<dbReference type="Proteomes" id="UP001207930">
    <property type="component" value="Unassembled WGS sequence"/>
</dbReference>
<evidence type="ECO:0000256" key="3">
    <source>
        <dbReference type="ARBA" id="ARBA00022989"/>
    </source>
</evidence>
<dbReference type="Pfam" id="PF06803">
    <property type="entry name" value="DUF1232"/>
    <property type="match status" value="1"/>
</dbReference>
<accession>A0ABT3FVP2</accession>
<keyword evidence="2" id="KW-0812">Transmembrane</keyword>
<comment type="caution">
    <text evidence="6">The sequence shown here is derived from an EMBL/GenBank/DDBJ whole genome shotgun (WGS) entry which is preliminary data.</text>
</comment>
<name>A0ABT3FVP2_9BACT</name>
<sequence length="121" mass="13222">MNSALPTRYRAERWYSPDNLWRKISSCALVAGRKTVLSAITLYHCLRDKDTPAWAKGVIVGALGYLILPTDLVPDIIPGAGYGDDWAALVAALGTVAAYVKDEHKIRAAVLTEKIFGRKGH</sequence>